<name>A0A4Y9YRC4_9AGAM</name>
<dbReference type="Proteomes" id="UP000298327">
    <property type="component" value="Unassembled WGS sequence"/>
</dbReference>
<proteinExistence type="predicted"/>
<evidence type="ECO:0000313" key="2">
    <source>
        <dbReference type="EMBL" id="TFY64247.1"/>
    </source>
</evidence>
<comment type="caution">
    <text evidence="2">The sequence shown here is derived from an EMBL/GenBank/DDBJ whole genome shotgun (WGS) entry which is preliminary data.</text>
</comment>
<keyword evidence="1" id="KW-0812">Transmembrane</keyword>
<dbReference type="EMBL" id="SEOQ01000380">
    <property type="protein sequence ID" value="TFY64247.1"/>
    <property type="molecule type" value="Genomic_DNA"/>
</dbReference>
<evidence type="ECO:0000313" key="3">
    <source>
        <dbReference type="Proteomes" id="UP000298327"/>
    </source>
</evidence>
<protein>
    <submittedName>
        <fullName evidence="2">Uncharacterized protein</fullName>
    </submittedName>
</protein>
<sequence length="428" mass="50055">MATFNWRNVDLNVSLTRRARLYAAVSGAFILTFLVGLYYQLDADSRFGSYSYPASEAIHDAIVRPWLPEVKPRVLLVSAFFPLPKSKHTFGEYEAWLTHYLQPITSDLYMFAPPEMEEMIRRLRGDLPMTLNTTYNTIWDIPTLQGRKDLYYEMHTWDPEQWLHSPELYAVWTGKVFFLDEGFTNSLAAGKHCDYAFWNDAGSMRESHTYKNWPDGRRVDEVFRASAKLSGVPIEQMVFFGLWWAPNKDHKESKEWQEERGPVEWMMSEGSFFGGMLDAVRTYRHLYMAYHDHYLARSFFVGKDQSIMNVLLFLFPSHFTVTWIYDSIAREEMGIPDGAETQLGNCGSSWFYYQWYFAEETEREAQADAWYAEVDAHRAGGEPVKERCHMQRLMTFDMFMKRAYGNDWVPPPASVDIVGEGLRWLDHP</sequence>
<dbReference type="AlphaFoldDB" id="A0A4Y9YRC4"/>
<gene>
    <name evidence="2" type="ORF">EVG20_g6014</name>
</gene>
<accession>A0A4Y9YRC4</accession>
<feature type="transmembrane region" description="Helical" evidence="1">
    <location>
        <begin position="21"/>
        <end position="41"/>
    </location>
</feature>
<dbReference type="OrthoDB" id="411632at2759"/>
<keyword evidence="1" id="KW-1133">Transmembrane helix</keyword>
<keyword evidence="3" id="KW-1185">Reference proteome</keyword>
<keyword evidence="1" id="KW-0472">Membrane</keyword>
<evidence type="ECO:0000256" key="1">
    <source>
        <dbReference type="SAM" id="Phobius"/>
    </source>
</evidence>
<organism evidence="2 3">
    <name type="scientific">Dentipellis fragilis</name>
    <dbReference type="NCBI Taxonomy" id="205917"/>
    <lineage>
        <taxon>Eukaryota</taxon>
        <taxon>Fungi</taxon>
        <taxon>Dikarya</taxon>
        <taxon>Basidiomycota</taxon>
        <taxon>Agaricomycotina</taxon>
        <taxon>Agaricomycetes</taxon>
        <taxon>Russulales</taxon>
        <taxon>Hericiaceae</taxon>
        <taxon>Dentipellis</taxon>
    </lineage>
</organism>
<reference evidence="2 3" key="1">
    <citation type="submission" date="2019-02" db="EMBL/GenBank/DDBJ databases">
        <title>Genome sequencing of the rare red list fungi Dentipellis fragilis.</title>
        <authorList>
            <person name="Buettner E."/>
            <person name="Kellner H."/>
        </authorList>
    </citation>
    <scope>NUCLEOTIDE SEQUENCE [LARGE SCALE GENOMIC DNA]</scope>
    <source>
        <strain evidence="2 3">DSM 105465</strain>
    </source>
</reference>